<protein>
    <submittedName>
        <fullName evidence="1">Uncharacterized protein</fullName>
    </submittedName>
</protein>
<accession>A0ACC5ZKI6</accession>
<gene>
    <name evidence="1" type="ORF">PDJAM_G00163070</name>
</gene>
<proteinExistence type="predicted"/>
<evidence type="ECO:0000313" key="2">
    <source>
        <dbReference type="Proteomes" id="UP000830395"/>
    </source>
</evidence>
<evidence type="ECO:0000313" key="1">
    <source>
        <dbReference type="EMBL" id="MCJ8748293.1"/>
    </source>
</evidence>
<sequence length="602" mass="67863">MCKADLNPSEVRDSEHTLQGVDAVVQSVCGAGVAEWPDAGPQESEFKCEVDEPSTSVRLYSDPNPTESRSSPHTPAKTFNGDEQHSIHTPLMMCSVTLVDCRTMVELNGNITQQEDLDDGSVHAEEPEEPEDPDEASDDFCPSKVRDSEHTLQGVDAVVQSVCGAGVAEWPDAGPQESEFKCEVDEPSTSVRLYSDPNPTESCSSPHTPAKTFNGEEQHSIHTPLMMCSVTLVDCRTMVELNGNITQQEDLDDGSVHAEEPEEPEDPDEASDDFCPSTPLGGHSESCDEESKSSVKRNRKKKKSGIKTISPCTICGQELMSAAFLTRHMKMHENRVKQKTLRPHVCTVCEKGYPTHSALKVHMKSHSGDKPFRCELCGNCFKTKGNLKCHQSIHTGQRPFQCAYCEMCFYHKTHLKKHERVHTNEKPYVCSVCEKGFITISALKQHQRVHTGEKPYSCSYCDMTFGQKVNRDRHERTHTGEKPFLCDHCGKGFSDPRHFYTHKRIHVGEKRERPFQCSFCGNSFFYRINLKQHERVHTKERPYSCTQCPKTFARPDVLKTHLRVHTGEKPYHCSICDQGFTYLGSFRAHQKNHTKEDVKQNP</sequence>
<organism evidence="1 2">
    <name type="scientific">Pangasius djambal</name>
    <dbReference type="NCBI Taxonomy" id="1691987"/>
    <lineage>
        <taxon>Eukaryota</taxon>
        <taxon>Metazoa</taxon>
        <taxon>Chordata</taxon>
        <taxon>Craniata</taxon>
        <taxon>Vertebrata</taxon>
        <taxon>Euteleostomi</taxon>
        <taxon>Actinopterygii</taxon>
        <taxon>Neopterygii</taxon>
        <taxon>Teleostei</taxon>
        <taxon>Ostariophysi</taxon>
        <taxon>Siluriformes</taxon>
        <taxon>Pangasiidae</taxon>
        <taxon>Pangasius</taxon>
    </lineage>
</organism>
<reference evidence="1" key="1">
    <citation type="submission" date="2020-02" db="EMBL/GenBank/DDBJ databases">
        <title>Genome sequencing of the panga catfish, Pangasius djambal.</title>
        <authorList>
            <person name="Wen M."/>
            <person name="Zahm M."/>
            <person name="Roques C."/>
            <person name="Cabau C."/>
            <person name="Klopp C."/>
            <person name="Donnadieu C."/>
            <person name="Jouanno E."/>
            <person name="Avarre J.-C."/>
            <person name="Campet M."/>
            <person name="Ha T."/>
            <person name="Dugue R."/>
            <person name="Lampietro C."/>
            <person name="Louis A."/>
            <person name="Herpin A."/>
            <person name="Echchiki A."/>
            <person name="Berthelot C."/>
            <person name="Parey E."/>
            <person name="Roest-Crollius H."/>
            <person name="Braasch I."/>
            <person name="Postlethwait J.H."/>
            <person name="Bobe J."/>
            <person name="Montfort J."/>
            <person name="Bouchez O."/>
            <person name="Begum T."/>
            <person name="Schartl M."/>
            <person name="Gustiano R."/>
            <person name="Guiguen Y."/>
        </authorList>
    </citation>
    <scope>NUCLEOTIDE SEQUENCE</scope>
    <source>
        <strain evidence="1">Pdj_M5554</strain>
    </source>
</reference>
<comment type="caution">
    <text evidence="1">The sequence shown here is derived from an EMBL/GenBank/DDBJ whole genome shotgun (WGS) entry which is preliminary data.</text>
</comment>
<dbReference type="Proteomes" id="UP000830395">
    <property type="component" value="Chromosome 26"/>
</dbReference>
<dbReference type="EMBL" id="CM041000">
    <property type="protein sequence ID" value="MCJ8748293.1"/>
    <property type="molecule type" value="Genomic_DNA"/>
</dbReference>
<name>A0ACC5ZKI6_9TELE</name>
<keyword evidence="2" id="KW-1185">Reference proteome</keyword>